<dbReference type="GO" id="GO:0006777">
    <property type="term" value="P:Mo-molybdopterin cofactor biosynthetic process"/>
    <property type="evidence" value="ECO:0007669"/>
    <property type="project" value="UniProtKB-UniRule"/>
</dbReference>
<comment type="cofactor">
    <cofactor evidence="1">
        <name>Mg(2+)</name>
        <dbReference type="ChEBI" id="CHEBI:18420"/>
    </cofactor>
</comment>
<dbReference type="InterPro" id="IPR036425">
    <property type="entry name" value="MoaB/Mog-like_dom_sf"/>
</dbReference>
<dbReference type="UniPathway" id="UPA00344"/>
<accession>A0A1M7TJ64</accession>
<dbReference type="Proteomes" id="UP000186469">
    <property type="component" value="Unassembled WGS sequence"/>
</dbReference>
<keyword evidence="1" id="KW-0460">Magnesium</keyword>
<dbReference type="SMART" id="SM00852">
    <property type="entry name" value="MoCF_biosynth"/>
    <property type="match status" value="1"/>
</dbReference>
<dbReference type="SUPFAM" id="SSF53218">
    <property type="entry name" value="Molybdenum cofactor biosynthesis proteins"/>
    <property type="match status" value="1"/>
</dbReference>
<comment type="function">
    <text evidence="1">Catalyzes the insertion of molybdate into adenylated molybdopterin with the concomitant release of AMP.</text>
</comment>
<dbReference type="PANTHER" id="PTHR10192:SF28">
    <property type="entry name" value="MOLYBDOPTERIN MOLYBDENUMTRANSFERASE"/>
    <property type="match status" value="1"/>
</dbReference>
<dbReference type="GO" id="GO:0005829">
    <property type="term" value="C:cytosol"/>
    <property type="evidence" value="ECO:0007669"/>
    <property type="project" value="TreeGrafter"/>
</dbReference>
<keyword evidence="1" id="KW-0808">Transferase</keyword>
<evidence type="ECO:0000313" key="3">
    <source>
        <dbReference type="EMBL" id="SHN70760.1"/>
    </source>
</evidence>
<dbReference type="Gene3D" id="3.40.980.10">
    <property type="entry name" value="MoaB/Mog-like domain"/>
    <property type="match status" value="1"/>
</dbReference>
<dbReference type="Pfam" id="PF00994">
    <property type="entry name" value="MoCF_biosynth"/>
    <property type="match status" value="1"/>
</dbReference>
<keyword evidence="1" id="KW-0500">Molybdenum</keyword>
<keyword evidence="1" id="KW-0501">Molybdenum cofactor biosynthesis</keyword>
<dbReference type="EC" id="2.10.1.1" evidence="1"/>
<comment type="catalytic activity">
    <reaction evidence="1">
        <text>adenylyl-molybdopterin + molybdate = Mo-molybdopterin + AMP + H(+)</text>
        <dbReference type="Rhea" id="RHEA:35047"/>
        <dbReference type="ChEBI" id="CHEBI:15378"/>
        <dbReference type="ChEBI" id="CHEBI:36264"/>
        <dbReference type="ChEBI" id="CHEBI:62727"/>
        <dbReference type="ChEBI" id="CHEBI:71302"/>
        <dbReference type="ChEBI" id="CHEBI:456215"/>
    </reaction>
</comment>
<dbReference type="GO" id="GO:0046872">
    <property type="term" value="F:metal ion binding"/>
    <property type="evidence" value="ECO:0007669"/>
    <property type="project" value="UniProtKB-UniRule"/>
</dbReference>
<keyword evidence="1" id="KW-0479">Metal-binding</keyword>
<dbReference type="STRING" id="1121455.SAMN02745728_02095"/>
<protein>
    <recommendedName>
        <fullName evidence="1">Molybdopterin molybdenumtransferase</fullName>
        <ecNumber evidence="1">2.10.1.1</ecNumber>
    </recommendedName>
</protein>
<evidence type="ECO:0000313" key="4">
    <source>
        <dbReference type="Proteomes" id="UP000186469"/>
    </source>
</evidence>
<comment type="pathway">
    <text evidence="1">Cofactor biosynthesis; molybdopterin biosynthesis.</text>
</comment>
<evidence type="ECO:0000259" key="2">
    <source>
        <dbReference type="SMART" id="SM00852"/>
    </source>
</evidence>
<comment type="similarity">
    <text evidence="1">Belongs to the MoeA family.</text>
</comment>
<keyword evidence="4" id="KW-1185">Reference proteome</keyword>
<reference evidence="3 4" key="1">
    <citation type="submission" date="2016-12" db="EMBL/GenBank/DDBJ databases">
        <authorList>
            <person name="Song W.-J."/>
            <person name="Kurnit D.M."/>
        </authorList>
    </citation>
    <scope>NUCLEOTIDE SEQUENCE [LARGE SCALE GENOMIC DNA]</scope>
    <source>
        <strain evidence="3 4">DSM 11393</strain>
    </source>
</reference>
<proteinExistence type="inferred from homology"/>
<dbReference type="GO" id="GO:0061599">
    <property type="term" value="F:molybdopterin molybdotransferase activity"/>
    <property type="evidence" value="ECO:0007669"/>
    <property type="project" value="UniProtKB-UniRule"/>
</dbReference>
<dbReference type="EMBL" id="FRDI01000013">
    <property type="protein sequence ID" value="SHN70760.1"/>
    <property type="molecule type" value="Genomic_DNA"/>
</dbReference>
<sequence>MKTVSVHDAIGLTLCHDITEIVPGKTKGPLFRRGHIVKAEDIPVLLRLGKENLYVWDSGSDDVHEDEAAVRIAKAVSGDGIEFGKPKEGKINFVAKQLGFLQIDRALLLRINSIPSVTLATIHAMQTVKPGRIIAGTRVIPLAVPESTIAAVEECCNNAKLFSVIPFKSHAVGIVTTGSEVFKGRIKDAFGPVLHKKFNELGCSVLSQTIVPDETPQTIEAIEQAIANGASMVVVSGGMSVDPDDKTPAAIKAIATEVVCYGVPVLPGAMFMLGYRQSVPILGLPGCVMYHKTSIFDLVVPRILARIRITKNDILNLAYGGFCESCPECRYPACGFGK</sequence>
<feature type="domain" description="MoaB/Mog" evidence="2">
    <location>
        <begin position="173"/>
        <end position="305"/>
    </location>
</feature>
<dbReference type="CDD" id="cd03522">
    <property type="entry name" value="MoeA_like"/>
    <property type="match status" value="1"/>
</dbReference>
<organism evidence="3 4">
    <name type="scientific">Desulfovibrio litoralis DSM 11393</name>
    <dbReference type="NCBI Taxonomy" id="1121455"/>
    <lineage>
        <taxon>Bacteria</taxon>
        <taxon>Pseudomonadati</taxon>
        <taxon>Thermodesulfobacteriota</taxon>
        <taxon>Desulfovibrionia</taxon>
        <taxon>Desulfovibrionales</taxon>
        <taxon>Desulfovibrionaceae</taxon>
        <taxon>Desulfovibrio</taxon>
    </lineage>
</organism>
<gene>
    <name evidence="3" type="ORF">SAMN02745728_02095</name>
</gene>
<dbReference type="InterPro" id="IPR001453">
    <property type="entry name" value="MoaB/Mog_dom"/>
</dbReference>
<dbReference type="InterPro" id="IPR038987">
    <property type="entry name" value="MoeA-like"/>
</dbReference>
<evidence type="ECO:0000256" key="1">
    <source>
        <dbReference type="RuleBase" id="RU365090"/>
    </source>
</evidence>
<dbReference type="RefSeq" id="WP_072697771.1">
    <property type="nucleotide sequence ID" value="NZ_FRDI01000013.1"/>
</dbReference>
<dbReference type="PANTHER" id="PTHR10192">
    <property type="entry name" value="MOLYBDOPTERIN BIOSYNTHESIS PROTEIN"/>
    <property type="match status" value="1"/>
</dbReference>
<dbReference type="OrthoDB" id="9767940at2"/>
<dbReference type="AlphaFoldDB" id="A0A1M7TJ64"/>
<name>A0A1M7TJ64_9BACT</name>